<dbReference type="EMBL" id="RBZU01000019">
    <property type="protein sequence ID" value="RKP44673.1"/>
    <property type="molecule type" value="Genomic_DNA"/>
</dbReference>
<dbReference type="AlphaFoldDB" id="A0A494XAR2"/>
<evidence type="ECO:0000313" key="2">
    <source>
        <dbReference type="Proteomes" id="UP000270342"/>
    </source>
</evidence>
<keyword evidence="2" id="KW-1185">Reference proteome</keyword>
<organism evidence="1 2">
    <name type="scientific">Pararobbsia silviterrae</name>
    <dbReference type="NCBI Taxonomy" id="1792498"/>
    <lineage>
        <taxon>Bacteria</taxon>
        <taxon>Pseudomonadati</taxon>
        <taxon>Pseudomonadota</taxon>
        <taxon>Betaproteobacteria</taxon>
        <taxon>Burkholderiales</taxon>
        <taxon>Burkholderiaceae</taxon>
        <taxon>Pararobbsia</taxon>
    </lineage>
</organism>
<proteinExistence type="predicted"/>
<dbReference type="OrthoDB" id="7061928at2"/>
<accession>A0A494XAR2</accession>
<sequence>MQLNPDDFNNFLGGNGVIGQDYAWYSSNACPCVDPNSGQPDPACPVCDGQGRIYAAPVPGVAALSGAKTQRDWAQFGLYEKGDVVVTVAEDSPMYVIGQYDRVTALNETNRFSVPLRRGATIERLLGSIVSLSRVFWLAGTPATIVDGDLPTVNADGTLTWAAGANAPPEGVQYSVTGLRHIDYFCFGNYPQNRRMNQGSRLPIKVVLRDWDLFNR</sequence>
<reference evidence="1 2" key="1">
    <citation type="submission" date="2018-10" db="EMBL/GenBank/DDBJ databases">
        <title>Robbsia sp. DHC34, isolated from soil.</title>
        <authorList>
            <person name="Gao Z.-H."/>
            <person name="Qiu L.-H."/>
        </authorList>
    </citation>
    <scope>NUCLEOTIDE SEQUENCE [LARGE SCALE GENOMIC DNA]</scope>
    <source>
        <strain evidence="1 2">DHC34</strain>
    </source>
</reference>
<comment type="caution">
    <text evidence="1">The sequence shown here is derived from an EMBL/GenBank/DDBJ whole genome shotgun (WGS) entry which is preliminary data.</text>
</comment>
<name>A0A494XAR2_9BURK</name>
<dbReference type="RefSeq" id="WP_121091220.1">
    <property type="nucleotide sequence ID" value="NZ_RBZU01000019.1"/>
</dbReference>
<dbReference type="Proteomes" id="UP000270342">
    <property type="component" value="Unassembled WGS sequence"/>
</dbReference>
<protein>
    <submittedName>
        <fullName evidence="1">Uncharacterized protein</fullName>
    </submittedName>
</protein>
<evidence type="ECO:0000313" key="1">
    <source>
        <dbReference type="EMBL" id="RKP44673.1"/>
    </source>
</evidence>
<gene>
    <name evidence="1" type="ORF">D7S86_26960</name>
</gene>